<dbReference type="Proteomes" id="UP000002945">
    <property type="component" value="Unassembled WGS sequence"/>
</dbReference>
<protein>
    <submittedName>
        <fullName evidence="2">Uncharacterized protein</fullName>
    </submittedName>
</protein>
<keyword evidence="3" id="KW-1185">Reference proteome</keyword>
<accession>A9DPC8</accession>
<keyword evidence="1" id="KW-0732">Signal</keyword>
<dbReference type="HOGENOM" id="CLU_3271594_0_0_10"/>
<reference evidence="2 3" key="1">
    <citation type="journal article" date="2011" name="J. Bacteriol.">
        <title>Genome sequence of the algicidal bacterium Kordia algicida OT-1.</title>
        <authorList>
            <person name="Lee H.S."/>
            <person name="Kang S.G."/>
            <person name="Kwon K.K."/>
            <person name="Lee J.H."/>
            <person name="Kim S.J."/>
        </authorList>
    </citation>
    <scope>NUCLEOTIDE SEQUENCE [LARGE SCALE GENOMIC DNA]</scope>
    <source>
        <strain evidence="2 3">OT-1</strain>
    </source>
</reference>
<evidence type="ECO:0000313" key="3">
    <source>
        <dbReference type="Proteomes" id="UP000002945"/>
    </source>
</evidence>
<gene>
    <name evidence="2" type="ORF">KAOT1_19622</name>
</gene>
<dbReference type="STRING" id="391587.KAOT1_19622"/>
<dbReference type="EMBL" id="ABIB01000002">
    <property type="protein sequence ID" value="EDP97405.1"/>
    <property type="molecule type" value="Genomic_DNA"/>
</dbReference>
<proteinExistence type="predicted"/>
<comment type="caution">
    <text evidence="2">The sequence shown here is derived from an EMBL/GenBank/DDBJ whole genome shotgun (WGS) entry which is preliminary data.</text>
</comment>
<feature type="signal peptide" evidence="1">
    <location>
        <begin position="1"/>
        <end position="22"/>
    </location>
</feature>
<feature type="chain" id="PRO_5002736692" evidence="1">
    <location>
        <begin position="23"/>
        <end position="41"/>
    </location>
</feature>
<dbReference type="AlphaFoldDB" id="A9DPC8"/>
<evidence type="ECO:0000313" key="2">
    <source>
        <dbReference type="EMBL" id="EDP97405.1"/>
    </source>
</evidence>
<sequence>MKKIFGLLKLCFKFATALQQLAYGVTGNTSGFGPEESRFEP</sequence>
<name>A9DPC8_9FLAO</name>
<evidence type="ECO:0000256" key="1">
    <source>
        <dbReference type="SAM" id="SignalP"/>
    </source>
</evidence>
<organism evidence="2 3">
    <name type="scientific">Kordia algicida OT-1</name>
    <dbReference type="NCBI Taxonomy" id="391587"/>
    <lineage>
        <taxon>Bacteria</taxon>
        <taxon>Pseudomonadati</taxon>
        <taxon>Bacteroidota</taxon>
        <taxon>Flavobacteriia</taxon>
        <taxon>Flavobacteriales</taxon>
        <taxon>Flavobacteriaceae</taxon>
        <taxon>Kordia</taxon>
    </lineage>
</organism>